<dbReference type="EMBL" id="JAAOYO010000002">
    <property type="protein sequence ID" value="NII40836.1"/>
    <property type="molecule type" value="Genomic_DNA"/>
</dbReference>
<dbReference type="InterPro" id="IPR001173">
    <property type="entry name" value="Glyco_trans_2-like"/>
</dbReference>
<evidence type="ECO:0000313" key="2">
    <source>
        <dbReference type="EMBL" id="NII40836.1"/>
    </source>
</evidence>
<dbReference type="PANTHER" id="PTHR43630:SF2">
    <property type="entry name" value="GLYCOSYLTRANSFERASE"/>
    <property type="match status" value="1"/>
</dbReference>
<dbReference type="InterPro" id="IPR029044">
    <property type="entry name" value="Nucleotide-diphossugar_trans"/>
</dbReference>
<name>A0ABX0T8R5_9MICO</name>
<organism evidence="2 3">
    <name type="scientific">Curtobacterium salicis</name>
    <dbReference type="NCBI Taxonomy" id="1779862"/>
    <lineage>
        <taxon>Bacteria</taxon>
        <taxon>Bacillati</taxon>
        <taxon>Actinomycetota</taxon>
        <taxon>Actinomycetes</taxon>
        <taxon>Micrococcales</taxon>
        <taxon>Microbacteriaceae</taxon>
        <taxon>Curtobacterium</taxon>
    </lineage>
</organism>
<dbReference type="CDD" id="cd02511">
    <property type="entry name" value="Beta4Glucosyltransferase"/>
    <property type="match status" value="1"/>
</dbReference>
<dbReference type="Proteomes" id="UP001318300">
    <property type="component" value="Unassembled WGS sequence"/>
</dbReference>
<reference evidence="2 3" key="1">
    <citation type="submission" date="2020-03" db="EMBL/GenBank/DDBJ databases">
        <title>Above-ground endophytic microbial communities from plants in different locations in the United States.</title>
        <authorList>
            <person name="Frank C."/>
        </authorList>
    </citation>
    <scope>NUCLEOTIDE SEQUENCE [LARGE SCALE GENOMIC DNA]</scope>
    <source>
        <strain evidence="2 3">WW7</strain>
    </source>
</reference>
<gene>
    <name evidence="2" type="ORF">E9228_001472</name>
</gene>
<dbReference type="SUPFAM" id="SSF53448">
    <property type="entry name" value="Nucleotide-diphospho-sugar transferases"/>
    <property type="match status" value="1"/>
</dbReference>
<evidence type="ECO:0000259" key="1">
    <source>
        <dbReference type="Pfam" id="PF00535"/>
    </source>
</evidence>
<comment type="caution">
    <text evidence="2">The sequence shown here is derived from an EMBL/GenBank/DDBJ whole genome shotgun (WGS) entry which is preliminary data.</text>
</comment>
<accession>A0ABX0T8R5</accession>
<proteinExistence type="predicted"/>
<dbReference type="Pfam" id="PF00535">
    <property type="entry name" value="Glycos_transf_2"/>
    <property type="match status" value="1"/>
</dbReference>
<keyword evidence="3" id="KW-1185">Reference proteome</keyword>
<evidence type="ECO:0000313" key="3">
    <source>
        <dbReference type="Proteomes" id="UP001318300"/>
    </source>
</evidence>
<protein>
    <submittedName>
        <fullName evidence="2">Glycosyltransferase involved in cell wall biosynthesis</fullName>
    </submittedName>
</protein>
<dbReference type="Gene3D" id="3.90.550.10">
    <property type="entry name" value="Spore Coat Polysaccharide Biosynthesis Protein SpsA, Chain A"/>
    <property type="match status" value="1"/>
</dbReference>
<dbReference type="PANTHER" id="PTHR43630">
    <property type="entry name" value="POLY-BETA-1,6-N-ACETYL-D-GLUCOSAMINE SYNTHASE"/>
    <property type="match status" value="1"/>
</dbReference>
<sequence>MTDARPSTPPLPIVAVILTKNEEAQIASTLDRLGDFEEVVVVDSHSTDRTVAIAESMGARVLQFSWDGAYPKKKQWALENATAGHEWVLLLDADETPTDELLEELREVASSGDDDVAAYDIPLLYRFAGSVLRHGHRVNKRSLLKVGLCRFPDVGDEDLPGIREVEGHYQPEAGGRVRALTGSILHDDRDPVSSWFDRHNRYSDWEAHLRARSDLRREVAKRRSRQGQLFDRVPFKPTAFFLYAYLLRRGFLDGQAGFDYAFALSTYYWQIGVKTRELKQSRARVEG</sequence>
<dbReference type="RefSeq" id="WP_166779907.1">
    <property type="nucleotide sequence ID" value="NZ_JAAOYO010000002.1"/>
</dbReference>
<feature type="domain" description="Glycosyltransferase 2-like" evidence="1">
    <location>
        <begin position="16"/>
        <end position="122"/>
    </location>
</feature>